<comment type="caution">
    <text evidence="1">The sequence shown here is derived from an EMBL/GenBank/DDBJ whole genome shotgun (WGS) entry which is preliminary data.</text>
</comment>
<reference evidence="1 2" key="1">
    <citation type="submission" date="2019-03" db="EMBL/GenBank/DDBJ databases">
        <title>First draft genome of Liparis tanakae, snailfish: a comprehensive survey of snailfish specific genes.</title>
        <authorList>
            <person name="Kim W."/>
            <person name="Song I."/>
            <person name="Jeong J.-H."/>
            <person name="Kim D."/>
            <person name="Kim S."/>
            <person name="Ryu S."/>
            <person name="Song J.Y."/>
            <person name="Lee S.K."/>
        </authorList>
    </citation>
    <scope>NUCLEOTIDE SEQUENCE [LARGE SCALE GENOMIC DNA]</scope>
    <source>
        <tissue evidence="1">Muscle</tissue>
    </source>
</reference>
<name>A0A4Z2IAA9_9TELE</name>
<organism evidence="1 2">
    <name type="scientific">Liparis tanakae</name>
    <name type="common">Tanaka's snailfish</name>
    <dbReference type="NCBI Taxonomy" id="230148"/>
    <lineage>
        <taxon>Eukaryota</taxon>
        <taxon>Metazoa</taxon>
        <taxon>Chordata</taxon>
        <taxon>Craniata</taxon>
        <taxon>Vertebrata</taxon>
        <taxon>Euteleostomi</taxon>
        <taxon>Actinopterygii</taxon>
        <taxon>Neopterygii</taxon>
        <taxon>Teleostei</taxon>
        <taxon>Neoteleostei</taxon>
        <taxon>Acanthomorphata</taxon>
        <taxon>Eupercaria</taxon>
        <taxon>Perciformes</taxon>
        <taxon>Cottioidei</taxon>
        <taxon>Cottales</taxon>
        <taxon>Liparidae</taxon>
        <taxon>Liparis</taxon>
    </lineage>
</organism>
<protein>
    <submittedName>
        <fullName evidence="1">Uncharacterized protein</fullName>
    </submittedName>
</protein>
<evidence type="ECO:0000313" key="1">
    <source>
        <dbReference type="EMBL" id="TNN74244.1"/>
    </source>
</evidence>
<dbReference type="EMBL" id="SRLO01000116">
    <property type="protein sequence ID" value="TNN74244.1"/>
    <property type="molecule type" value="Genomic_DNA"/>
</dbReference>
<proteinExistence type="predicted"/>
<dbReference type="AlphaFoldDB" id="A0A4Z2IAA9"/>
<accession>A0A4Z2IAA9</accession>
<evidence type="ECO:0000313" key="2">
    <source>
        <dbReference type="Proteomes" id="UP000314294"/>
    </source>
</evidence>
<keyword evidence="2" id="KW-1185">Reference proteome</keyword>
<sequence length="71" mass="7533">MATPRKQRPFEAPDKYINGSIIGPLCCGSSERAVLRFAVTETEAVSLKRSSVGGNNGLRQPINVSCSASAH</sequence>
<gene>
    <name evidence="1" type="ORF">EYF80_015487</name>
</gene>
<dbReference type="Proteomes" id="UP000314294">
    <property type="component" value="Unassembled WGS sequence"/>
</dbReference>